<dbReference type="STRING" id="1051891.A0A0C3M6Z5"/>
<dbReference type="EMBL" id="KN822983">
    <property type="protein sequence ID" value="KIO29422.1"/>
    <property type="molecule type" value="Genomic_DNA"/>
</dbReference>
<reference evidence="3" key="2">
    <citation type="submission" date="2015-01" db="EMBL/GenBank/DDBJ databases">
        <title>Evolutionary Origins and Diversification of the Mycorrhizal Mutualists.</title>
        <authorList>
            <consortium name="DOE Joint Genome Institute"/>
            <consortium name="Mycorrhizal Genomics Consortium"/>
            <person name="Kohler A."/>
            <person name="Kuo A."/>
            <person name="Nagy L.G."/>
            <person name="Floudas D."/>
            <person name="Copeland A."/>
            <person name="Barry K.W."/>
            <person name="Cichocki N."/>
            <person name="Veneault-Fourrey C."/>
            <person name="LaButti K."/>
            <person name="Lindquist E.A."/>
            <person name="Lipzen A."/>
            <person name="Lundell T."/>
            <person name="Morin E."/>
            <person name="Murat C."/>
            <person name="Riley R."/>
            <person name="Ohm R."/>
            <person name="Sun H."/>
            <person name="Tunlid A."/>
            <person name="Henrissat B."/>
            <person name="Grigoriev I.V."/>
            <person name="Hibbett D.S."/>
            <person name="Martin F."/>
        </authorList>
    </citation>
    <scope>NUCLEOTIDE SEQUENCE [LARGE SCALE GENOMIC DNA]</scope>
    <source>
        <strain evidence="3">MUT 4182</strain>
    </source>
</reference>
<dbReference type="PANTHER" id="PTHR28055:SF1">
    <property type="entry name" value="ALTERED INHERITANCE OF MITOCHONDRIA PROTEIN 41, MITOCHONDRIAL"/>
    <property type="match status" value="1"/>
</dbReference>
<dbReference type="OrthoDB" id="538640at2759"/>
<protein>
    <recommendedName>
        <fullName evidence="1">Altered inheritance of mitochondria protein 41</fullName>
    </recommendedName>
</protein>
<dbReference type="InterPro" id="IPR003789">
    <property type="entry name" value="Asn/Gln_tRNA_amidoTrase-B-like"/>
</dbReference>
<dbReference type="SUPFAM" id="SSF89095">
    <property type="entry name" value="GatB/YqeY motif"/>
    <property type="match status" value="1"/>
</dbReference>
<dbReference type="HOGENOM" id="CLU_079430_2_1_1"/>
<proteinExistence type="inferred from homology"/>
<evidence type="ECO:0000313" key="3">
    <source>
        <dbReference type="Proteomes" id="UP000054248"/>
    </source>
</evidence>
<organism evidence="2 3">
    <name type="scientific">Tulasnella calospora MUT 4182</name>
    <dbReference type="NCBI Taxonomy" id="1051891"/>
    <lineage>
        <taxon>Eukaryota</taxon>
        <taxon>Fungi</taxon>
        <taxon>Dikarya</taxon>
        <taxon>Basidiomycota</taxon>
        <taxon>Agaricomycotina</taxon>
        <taxon>Agaricomycetes</taxon>
        <taxon>Cantharellales</taxon>
        <taxon>Tulasnellaceae</taxon>
        <taxon>Tulasnella</taxon>
    </lineage>
</organism>
<gene>
    <name evidence="1" type="primary">AIM41</name>
    <name evidence="2" type="ORF">M407DRAFT_169984</name>
</gene>
<comment type="subcellular location">
    <subcellularLocation>
        <location evidence="1">Mitochondrion</location>
    </subcellularLocation>
</comment>
<accession>A0A0C3M6Z5</accession>
<dbReference type="Pfam" id="PF09424">
    <property type="entry name" value="YqeY"/>
    <property type="match status" value="1"/>
</dbReference>
<dbReference type="InterPro" id="IPR019004">
    <property type="entry name" value="YqeY/Aim41"/>
</dbReference>
<dbReference type="InterPro" id="IPR042184">
    <property type="entry name" value="YqeY/Aim41_N"/>
</dbReference>
<dbReference type="PANTHER" id="PTHR28055">
    <property type="entry name" value="ALTERED INHERITANCE OF MITOCHONDRIA PROTEIN 41, MITOCHONDRIAL"/>
    <property type="match status" value="1"/>
</dbReference>
<dbReference type="GO" id="GO:0016884">
    <property type="term" value="F:carbon-nitrogen ligase activity, with glutamine as amido-N-donor"/>
    <property type="evidence" value="ECO:0007669"/>
    <property type="project" value="UniProtKB-UniRule"/>
</dbReference>
<dbReference type="GO" id="GO:0005739">
    <property type="term" value="C:mitochondrion"/>
    <property type="evidence" value="ECO:0007669"/>
    <property type="project" value="UniProtKB-SubCell"/>
</dbReference>
<dbReference type="AlphaFoldDB" id="A0A0C3M6Z5"/>
<keyword evidence="3" id="KW-1185">Reference proteome</keyword>
<keyword evidence="1" id="KW-0496">Mitochondrion</keyword>
<dbReference type="Gene3D" id="1.10.1510.10">
    <property type="entry name" value="Uncharacterised protein YqeY/AIM41 PF09424, N-terminal domain"/>
    <property type="match status" value="1"/>
</dbReference>
<reference evidence="2 3" key="1">
    <citation type="submission" date="2014-04" db="EMBL/GenBank/DDBJ databases">
        <authorList>
            <consortium name="DOE Joint Genome Institute"/>
            <person name="Kuo A."/>
            <person name="Girlanda M."/>
            <person name="Perotto S."/>
            <person name="Kohler A."/>
            <person name="Nagy L.G."/>
            <person name="Floudas D."/>
            <person name="Copeland A."/>
            <person name="Barry K.W."/>
            <person name="Cichocki N."/>
            <person name="Veneault-Fourrey C."/>
            <person name="LaButti K."/>
            <person name="Lindquist E.A."/>
            <person name="Lipzen A."/>
            <person name="Lundell T."/>
            <person name="Morin E."/>
            <person name="Murat C."/>
            <person name="Sun H."/>
            <person name="Tunlid A."/>
            <person name="Henrissat B."/>
            <person name="Grigoriev I.V."/>
            <person name="Hibbett D.S."/>
            <person name="Martin F."/>
            <person name="Nordberg H.P."/>
            <person name="Cantor M.N."/>
            <person name="Hua S.X."/>
        </authorList>
    </citation>
    <scope>NUCLEOTIDE SEQUENCE [LARGE SCALE GENOMIC DNA]</scope>
    <source>
        <strain evidence="2 3">MUT 4182</strain>
    </source>
</reference>
<comment type="similarity">
    <text evidence="1">Belongs to the AIM41 family.</text>
</comment>
<dbReference type="Proteomes" id="UP000054248">
    <property type="component" value="Unassembled WGS sequence"/>
</dbReference>
<evidence type="ECO:0000256" key="1">
    <source>
        <dbReference type="RuleBase" id="RU365099"/>
    </source>
</evidence>
<sequence>MLSLARSFNARTPFLALRAVRQFSSPTSAEIRGKLKDDLKAAMKTKDALKAKVIRAVMAEVLNAEKANPDRFNDSMIMPIIQKAVTQRSDSATQYTAAGRGDLAITEIKEREILKVYLPTQLTEVEVDEKLKVALESVGDKANIGSIMKEFYTKVEKASVKGDIVSARAKALLASRS</sequence>
<name>A0A0C3M6Z5_9AGAM</name>
<evidence type="ECO:0000313" key="2">
    <source>
        <dbReference type="EMBL" id="KIO29422.1"/>
    </source>
</evidence>